<dbReference type="GO" id="GO:0008010">
    <property type="term" value="F:structural constituent of chitin-based larval cuticle"/>
    <property type="evidence" value="ECO:0007669"/>
    <property type="project" value="TreeGrafter"/>
</dbReference>
<evidence type="ECO:0000256" key="2">
    <source>
        <dbReference type="PROSITE-ProRule" id="PRU00497"/>
    </source>
</evidence>
<evidence type="ECO:0000313" key="4">
    <source>
        <dbReference type="EMBL" id="KAF2902313.1"/>
    </source>
</evidence>
<name>A0A8K0DFH9_IGNLU</name>
<dbReference type="GO" id="GO:0062129">
    <property type="term" value="C:chitin-based extracellular matrix"/>
    <property type="evidence" value="ECO:0007669"/>
    <property type="project" value="TreeGrafter"/>
</dbReference>
<keyword evidence="5" id="KW-1185">Reference proteome</keyword>
<dbReference type="InterPro" id="IPR050468">
    <property type="entry name" value="Cuticle_Struct_Prot"/>
</dbReference>
<feature type="chain" id="PRO_5035462943" evidence="3">
    <location>
        <begin position="17"/>
        <end position="107"/>
    </location>
</feature>
<dbReference type="PANTHER" id="PTHR10380">
    <property type="entry name" value="CUTICLE PROTEIN"/>
    <property type="match status" value="1"/>
</dbReference>
<dbReference type="PROSITE" id="PS51155">
    <property type="entry name" value="CHIT_BIND_RR_2"/>
    <property type="match status" value="1"/>
</dbReference>
<evidence type="ECO:0000256" key="3">
    <source>
        <dbReference type="SAM" id="SignalP"/>
    </source>
</evidence>
<sequence>MKTLFVLLPLLVIVAARPQKGGGPDADATILKYDNDNIGVDGYNFAFETSNGIAHQEEGKLNNAGSENEAMEVHGSYSYTDVTGKKITVTFVADENGYRPQTSLSRK</sequence>
<organism evidence="4 5">
    <name type="scientific">Ignelater luminosus</name>
    <name type="common">Cucubano</name>
    <name type="synonym">Pyrophorus luminosus</name>
    <dbReference type="NCBI Taxonomy" id="2038154"/>
    <lineage>
        <taxon>Eukaryota</taxon>
        <taxon>Metazoa</taxon>
        <taxon>Ecdysozoa</taxon>
        <taxon>Arthropoda</taxon>
        <taxon>Hexapoda</taxon>
        <taxon>Insecta</taxon>
        <taxon>Pterygota</taxon>
        <taxon>Neoptera</taxon>
        <taxon>Endopterygota</taxon>
        <taxon>Coleoptera</taxon>
        <taxon>Polyphaga</taxon>
        <taxon>Elateriformia</taxon>
        <taxon>Elateroidea</taxon>
        <taxon>Elateridae</taxon>
        <taxon>Agrypninae</taxon>
        <taxon>Pyrophorini</taxon>
        <taxon>Ignelater</taxon>
    </lineage>
</organism>
<reference evidence="4" key="1">
    <citation type="submission" date="2019-08" db="EMBL/GenBank/DDBJ databases">
        <title>The genome of the North American firefly Photinus pyralis.</title>
        <authorList>
            <consortium name="Photinus pyralis genome working group"/>
            <person name="Fallon T.R."/>
            <person name="Sander Lower S.E."/>
            <person name="Weng J.-K."/>
        </authorList>
    </citation>
    <scope>NUCLEOTIDE SEQUENCE</scope>
    <source>
        <strain evidence="4">TRF0915ILg1</strain>
        <tissue evidence="4">Whole body</tissue>
    </source>
</reference>
<evidence type="ECO:0000256" key="1">
    <source>
        <dbReference type="ARBA" id="ARBA00022460"/>
    </source>
</evidence>
<keyword evidence="1 2" id="KW-0193">Cuticle</keyword>
<dbReference type="EMBL" id="VTPC01001339">
    <property type="protein sequence ID" value="KAF2902313.1"/>
    <property type="molecule type" value="Genomic_DNA"/>
</dbReference>
<dbReference type="Proteomes" id="UP000801492">
    <property type="component" value="Unassembled WGS sequence"/>
</dbReference>
<dbReference type="Pfam" id="PF00379">
    <property type="entry name" value="Chitin_bind_4"/>
    <property type="match status" value="1"/>
</dbReference>
<protein>
    <submittedName>
        <fullName evidence="4">Uncharacterized protein</fullName>
    </submittedName>
</protein>
<comment type="caution">
    <text evidence="4">The sequence shown here is derived from an EMBL/GenBank/DDBJ whole genome shotgun (WGS) entry which is preliminary data.</text>
</comment>
<proteinExistence type="predicted"/>
<feature type="signal peptide" evidence="3">
    <location>
        <begin position="1"/>
        <end position="16"/>
    </location>
</feature>
<keyword evidence="3" id="KW-0732">Signal</keyword>
<evidence type="ECO:0000313" key="5">
    <source>
        <dbReference type="Proteomes" id="UP000801492"/>
    </source>
</evidence>
<dbReference type="OrthoDB" id="6815232at2759"/>
<gene>
    <name evidence="4" type="ORF">ILUMI_03874</name>
</gene>
<dbReference type="InterPro" id="IPR000618">
    <property type="entry name" value="Insect_cuticle"/>
</dbReference>
<accession>A0A8K0DFH9</accession>
<dbReference type="PRINTS" id="PR00947">
    <property type="entry name" value="CUTICLE"/>
</dbReference>
<dbReference type="PANTHER" id="PTHR10380:SF218">
    <property type="entry name" value="ADULT CUTICLE PROTEIN 65AA-RELATED"/>
    <property type="match status" value="1"/>
</dbReference>
<dbReference type="AlphaFoldDB" id="A0A8K0DFH9"/>